<organism evidence="1 2">
    <name type="scientific">Adineta ricciae</name>
    <name type="common">Rotifer</name>
    <dbReference type="NCBI Taxonomy" id="249248"/>
    <lineage>
        <taxon>Eukaryota</taxon>
        <taxon>Metazoa</taxon>
        <taxon>Spiralia</taxon>
        <taxon>Gnathifera</taxon>
        <taxon>Rotifera</taxon>
        <taxon>Eurotatoria</taxon>
        <taxon>Bdelloidea</taxon>
        <taxon>Adinetida</taxon>
        <taxon>Adinetidae</taxon>
        <taxon>Adineta</taxon>
    </lineage>
</organism>
<name>A0A816GC96_ADIRI</name>
<gene>
    <name evidence="1" type="ORF">XAT740_LOCUS58945</name>
</gene>
<keyword evidence="2" id="KW-1185">Reference proteome</keyword>
<dbReference type="AlphaFoldDB" id="A0A816GC96"/>
<dbReference type="EMBL" id="CAJNOR010013278">
    <property type="protein sequence ID" value="CAF1672431.1"/>
    <property type="molecule type" value="Genomic_DNA"/>
</dbReference>
<dbReference type="Proteomes" id="UP000663828">
    <property type="component" value="Unassembled WGS sequence"/>
</dbReference>
<protein>
    <submittedName>
        <fullName evidence="1">Uncharacterized protein</fullName>
    </submittedName>
</protein>
<sequence>MSATVAVSHPIIRQTQEQEPPVYILQSWHREQANSRDQYLLERTFVVAPDTAVPASKFRQHIRNIYEERIRSTIVDQYDPWTIEASSATQFKPTAEKDSSVNIDVVRSHTIL</sequence>
<comment type="caution">
    <text evidence="1">The sequence shown here is derived from an EMBL/GenBank/DDBJ whole genome shotgun (WGS) entry which is preliminary data.</text>
</comment>
<proteinExistence type="predicted"/>
<reference evidence="1" key="1">
    <citation type="submission" date="2021-02" db="EMBL/GenBank/DDBJ databases">
        <authorList>
            <person name="Nowell W R."/>
        </authorList>
    </citation>
    <scope>NUCLEOTIDE SEQUENCE</scope>
</reference>
<evidence type="ECO:0000313" key="1">
    <source>
        <dbReference type="EMBL" id="CAF1672431.1"/>
    </source>
</evidence>
<accession>A0A816GC96</accession>
<evidence type="ECO:0000313" key="2">
    <source>
        <dbReference type="Proteomes" id="UP000663828"/>
    </source>
</evidence>